<name>A0ABW8Z470_9BURK</name>
<dbReference type="SUPFAM" id="SSF158472">
    <property type="entry name" value="HAMP domain-like"/>
    <property type="match status" value="1"/>
</dbReference>
<accession>A0ABW8Z470</accession>
<dbReference type="PANTHER" id="PTHR46663">
    <property type="entry name" value="DIGUANYLATE CYCLASE DGCT-RELATED"/>
    <property type="match status" value="1"/>
</dbReference>
<dbReference type="PROSITE" id="PS50885">
    <property type="entry name" value="HAMP"/>
    <property type="match status" value="1"/>
</dbReference>
<dbReference type="InterPro" id="IPR003660">
    <property type="entry name" value="HAMP_dom"/>
</dbReference>
<dbReference type="Pfam" id="PF00672">
    <property type="entry name" value="HAMP"/>
    <property type="match status" value="1"/>
</dbReference>
<dbReference type="CDD" id="cd18774">
    <property type="entry name" value="PDC2_HK_sensor"/>
    <property type="match status" value="1"/>
</dbReference>
<dbReference type="InterPro" id="IPR000160">
    <property type="entry name" value="GGDEF_dom"/>
</dbReference>
<dbReference type="SMART" id="SM00267">
    <property type="entry name" value="GGDEF"/>
    <property type="match status" value="1"/>
</dbReference>
<keyword evidence="1" id="KW-1133">Transmembrane helix</keyword>
<keyword evidence="5" id="KW-1185">Reference proteome</keyword>
<dbReference type="CDD" id="cd01949">
    <property type="entry name" value="GGDEF"/>
    <property type="match status" value="1"/>
</dbReference>
<feature type="transmembrane region" description="Helical" evidence="1">
    <location>
        <begin position="289"/>
        <end position="313"/>
    </location>
</feature>
<keyword evidence="4" id="KW-0548">Nucleotidyltransferase</keyword>
<dbReference type="InterPro" id="IPR043128">
    <property type="entry name" value="Rev_trsase/Diguanyl_cyclase"/>
</dbReference>
<dbReference type="Gene3D" id="3.30.70.270">
    <property type="match status" value="1"/>
</dbReference>
<keyword evidence="4" id="KW-0808">Transferase</keyword>
<dbReference type="InterPro" id="IPR052163">
    <property type="entry name" value="DGC-Regulatory_Protein"/>
</dbReference>
<reference evidence="4 5" key="1">
    <citation type="journal article" date="2024" name="Chem. Sci.">
        <title>Discovery of megapolipeptins by genome mining of a Burkholderiales bacteria collection.</title>
        <authorList>
            <person name="Paulo B.S."/>
            <person name="Recchia M.J.J."/>
            <person name="Lee S."/>
            <person name="Fergusson C.H."/>
            <person name="Romanowski S.B."/>
            <person name="Hernandez A."/>
            <person name="Krull N."/>
            <person name="Liu D.Y."/>
            <person name="Cavanagh H."/>
            <person name="Bos A."/>
            <person name="Gray C.A."/>
            <person name="Murphy B.T."/>
            <person name="Linington R.G."/>
            <person name="Eustaquio A.S."/>
        </authorList>
    </citation>
    <scope>NUCLEOTIDE SEQUENCE [LARGE SCALE GENOMIC DNA]</scope>
    <source>
        <strain evidence="4 5">RL21-008-BIB-B</strain>
    </source>
</reference>
<sequence length="538" mass="58072">MNFKRFANSLVTRLVLFGTLVVLASGIARYYVLTDFLHNDLTDVAAEQQSTIASYLAQDINHRILERRHYLEQLAASLPPDLMSQPEKLREWLRDRQELQPLFSQGLFIADVDGLIVIDYPATVGRTGASVSGFPDFHLAKGGKFIIGEPLFSARSKEAIIPMMAPLRDNTGKLIGILGGTAGLAASGFLDHLQQARLGKSGSFILVSPARRLIVASNDPAAVLKQLPQVGVDPILDKAVAGYRGTGIGSNGTVEEIKAIAAVPSTGWFVAVGLPVSAALPTVEHVQAFILRGGVAQALVIFLLIILVVVWFFQPLRHAADQAERMTRGDLPLTPLPVARADEVGHLTMAFNRLLSRLKVHQAELQHQAHHDTLTGLPNRVMLADRMQQAIAHAQRHRTGVALLFLDLDGFKPINDTLGHKAGDQVLQEITQRLLNVARGSDTLARVGGDEFVLLATDLGMPLTHGARTLAEKCINVVAEPLKLSQGDYQLGVSIGIAVCDSDCDPDLLLQAADKAMYDAKSKGRGCYVIAGSSETCV</sequence>
<gene>
    <name evidence="4" type="ORF">PQR63_04525</name>
</gene>
<dbReference type="Proteomes" id="UP001629214">
    <property type="component" value="Unassembled WGS sequence"/>
</dbReference>
<dbReference type="Gene3D" id="6.10.340.10">
    <property type="match status" value="1"/>
</dbReference>
<dbReference type="SMART" id="SM00304">
    <property type="entry name" value="HAMP"/>
    <property type="match status" value="1"/>
</dbReference>
<evidence type="ECO:0000313" key="5">
    <source>
        <dbReference type="Proteomes" id="UP001629214"/>
    </source>
</evidence>
<proteinExistence type="predicted"/>
<dbReference type="NCBIfam" id="TIGR00254">
    <property type="entry name" value="GGDEF"/>
    <property type="match status" value="1"/>
</dbReference>
<dbReference type="PANTHER" id="PTHR46663:SF2">
    <property type="entry name" value="GGDEF DOMAIN-CONTAINING PROTEIN"/>
    <property type="match status" value="1"/>
</dbReference>
<dbReference type="Pfam" id="PF00990">
    <property type="entry name" value="GGDEF"/>
    <property type="match status" value="1"/>
</dbReference>
<dbReference type="Gene3D" id="3.30.450.20">
    <property type="entry name" value="PAS domain"/>
    <property type="match status" value="1"/>
</dbReference>
<dbReference type="CDD" id="cd18773">
    <property type="entry name" value="PDC1_HK_sensor"/>
    <property type="match status" value="1"/>
</dbReference>
<dbReference type="CDD" id="cd06225">
    <property type="entry name" value="HAMP"/>
    <property type="match status" value="1"/>
</dbReference>
<feature type="domain" description="HAMP" evidence="2">
    <location>
        <begin position="310"/>
        <end position="363"/>
    </location>
</feature>
<dbReference type="SUPFAM" id="SSF55073">
    <property type="entry name" value="Nucleotide cyclase"/>
    <property type="match status" value="1"/>
</dbReference>
<keyword evidence="1" id="KW-0472">Membrane</keyword>
<evidence type="ECO:0000259" key="3">
    <source>
        <dbReference type="PROSITE" id="PS50887"/>
    </source>
</evidence>
<organism evidence="4 5">
    <name type="scientific">Herbaspirillum rhizosphaerae</name>
    <dbReference type="NCBI Taxonomy" id="346179"/>
    <lineage>
        <taxon>Bacteria</taxon>
        <taxon>Pseudomonadati</taxon>
        <taxon>Pseudomonadota</taxon>
        <taxon>Betaproteobacteria</taxon>
        <taxon>Burkholderiales</taxon>
        <taxon>Oxalobacteraceae</taxon>
        <taxon>Herbaspirillum</taxon>
    </lineage>
</organism>
<dbReference type="GO" id="GO:0052621">
    <property type="term" value="F:diguanylate cyclase activity"/>
    <property type="evidence" value="ECO:0007669"/>
    <property type="project" value="UniProtKB-EC"/>
</dbReference>
<evidence type="ECO:0000259" key="2">
    <source>
        <dbReference type="PROSITE" id="PS50885"/>
    </source>
</evidence>
<dbReference type="RefSeq" id="WP_408165997.1">
    <property type="nucleotide sequence ID" value="NZ_JAQQFR010000002.1"/>
</dbReference>
<dbReference type="PROSITE" id="PS50887">
    <property type="entry name" value="GGDEF"/>
    <property type="match status" value="1"/>
</dbReference>
<evidence type="ECO:0000256" key="1">
    <source>
        <dbReference type="SAM" id="Phobius"/>
    </source>
</evidence>
<dbReference type="InterPro" id="IPR029787">
    <property type="entry name" value="Nucleotide_cyclase"/>
</dbReference>
<dbReference type="EC" id="2.7.7.65" evidence="4"/>
<feature type="domain" description="GGDEF" evidence="3">
    <location>
        <begin position="399"/>
        <end position="533"/>
    </location>
</feature>
<comment type="caution">
    <text evidence="4">The sequence shown here is derived from an EMBL/GenBank/DDBJ whole genome shotgun (WGS) entry which is preliminary data.</text>
</comment>
<dbReference type="EMBL" id="JAQQFR010000002">
    <property type="protein sequence ID" value="MFL9877630.1"/>
    <property type="molecule type" value="Genomic_DNA"/>
</dbReference>
<evidence type="ECO:0000313" key="4">
    <source>
        <dbReference type="EMBL" id="MFL9877630.1"/>
    </source>
</evidence>
<keyword evidence="1" id="KW-0812">Transmembrane</keyword>
<protein>
    <submittedName>
        <fullName evidence="4">Diguanylate cyclase</fullName>
        <ecNumber evidence="4">2.7.7.65</ecNumber>
    </submittedName>
</protein>